<dbReference type="InterPro" id="IPR036640">
    <property type="entry name" value="ABC1_TM_sf"/>
</dbReference>
<evidence type="ECO:0000259" key="6">
    <source>
        <dbReference type="PROSITE" id="PS50929"/>
    </source>
</evidence>
<accession>A0A099LUL6</accession>
<dbReference type="EMBL" id="JMCG01000001">
    <property type="protein sequence ID" value="KGK10972.1"/>
    <property type="molecule type" value="Genomic_DNA"/>
</dbReference>
<evidence type="ECO:0000256" key="1">
    <source>
        <dbReference type="ARBA" id="ARBA00004651"/>
    </source>
</evidence>
<feature type="transmembrane region" description="Helical" evidence="5">
    <location>
        <begin position="245"/>
        <end position="266"/>
    </location>
</feature>
<comment type="caution">
    <text evidence="7">The sequence shown here is derived from an EMBL/GenBank/DDBJ whole genome shotgun (WGS) entry which is preliminary data.</text>
</comment>
<evidence type="ECO:0000256" key="4">
    <source>
        <dbReference type="ARBA" id="ARBA00023136"/>
    </source>
</evidence>
<dbReference type="STRING" id="29495.EA26_06500"/>
<dbReference type="Pfam" id="PF13748">
    <property type="entry name" value="ABC_membrane_3"/>
    <property type="match status" value="1"/>
</dbReference>
<protein>
    <submittedName>
        <fullName evidence="7">ABC transporter permease</fullName>
    </submittedName>
</protein>
<keyword evidence="3 5" id="KW-1133">Transmembrane helix</keyword>
<keyword evidence="4 5" id="KW-0472">Membrane</keyword>
<dbReference type="PROSITE" id="PS50929">
    <property type="entry name" value="ABC_TM1F"/>
    <property type="match status" value="1"/>
</dbReference>
<dbReference type="GO" id="GO:0005886">
    <property type="term" value="C:plasma membrane"/>
    <property type="evidence" value="ECO:0007669"/>
    <property type="project" value="UniProtKB-SubCell"/>
</dbReference>
<evidence type="ECO:0000313" key="7">
    <source>
        <dbReference type="EMBL" id="KGK10972.1"/>
    </source>
</evidence>
<evidence type="ECO:0000256" key="3">
    <source>
        <dbReference type="ARBA" id="ARBA00022989"/>
    </source>
</evidence>
<dbReference type="Gene3D" id="1.20.1560.10">
    <property type="entry name" value="ABC transporter type 1, transmembrane domain"/>
    <property type="match status" value="1"/>
</dbReference>
<keyword evidence="2 5" id="KW-0812">Transmembrane</keyword>
<sequence>MLFRYPITLRLVIKLSLKRVALTWLIVLAENVLMMLLPLFIGFAIDGLLEQNLRPLLTLGFILFALVVISVARRVYDTRVYGAIRVKLATLVARNLRAVPVSVKDARLTMSRELVDFLEQHLPAVITALVQLLATLVILASFHFTLALCVLAAGLTMLLLYTLFHRTFTHLNATLNDQLEQQVGVLGGRSFAAIRAHFERLKQCEIKLSDTEALVYGLIFTALFSSVVTNLWLVSHLPAPTAGQVFAVITYSLEFVETAVMLPITLQTLSRLEEISQRLNQPASNLAAPEHAK</sequence>
<dbReference type="AlphaFoldDB" id="A0A099LUL6"/>
<dbReference type="SUPFAM" id="SSF90123">
    <property type="entry name" value="ABC transporter transmembrane region"/>
    <property type="match status" value="1"/>
</dbReference>
<feature type="domain" description="ABC transmembrane type-1" evidence="6">
    <location>
        <begin position="25"/>
        <end position="271"/>
    </location>
</feature>
<dbReference type="GO" id="GO:0140359">
    <property type="term" value="F:ABC-type transporter activity"/>
    <property type="evidence" value="ECO:0007669"/>
    <property type="project" value="InterPro"/>
</dbReference>
<comment type="subcellular location">
    <subcellularLocation>
        <location evidence="1">Cell membrane</location>
        <topology evidence="1">Multi-pass membrane protein</topology>
    </subcellularLocation>
</comment>
<dbReference type="GeneID" id="43682846"/>
<keyword evidence="8" id="KW-1185">Reference proteome</keyword>
<evidence type="ECO:0000313" key="8">
    <source>
        <dbReference type="Proteomes" id="UP000029994"/>
    </source>
</evidence>
<feature type="transmembrane region" description="Helical" evidence="5">
    <location>
        <begin position="57"/>
        <end position="76"/>
    </location>
</feature>
<feature type="transmembrane region" description="Helical" evidence="5">
    <location>
        <begin position="144"/>
        <end position="164"/>
    </location>
</feature>
<feature type="transmembrane region" description="Helical" evidence="5">
    <location>
        <begin position="213"/>
        <end position="233"/>
    </location>
</feature>
<name>A0A099LUL6_9VIBR</name>
<gene>
    <name evidence="7" type="ORF">EA26_06500</name>
</gene>
<dbReference type="InterPro" id="IPR011527">
    <property type="entry name" value="ABC1_TM_dom"/>
</dbReference>
<feature type="transmembrane region" description="Helical" evidence="5">
    <location>
        <begin position="21"/>
        <end position="45"/>
    </location>
</feature>
<proteinExistence type="predicted"/>
<feature type="transmembrane region" description="Helical" evidence="5">
    <location>
        <begin position="117"/>
        <end position="138"/>
    </location>
</feature>
<organism evidence="7 8">
    <name type="scientific">Vibrio navarrensis</name>
    <dbReference type="NCBI Taxonomy" id="29495"/>
    <lineage>
        <taxon>Bacteria</taxon>
        <taxon>Pseudomonadati</taxon>
        <taxon>Pseudomonadota</taxon>
        <taxon>Gammaproteobacteria</taxon>
        <taxon>Vibrionales</taxon>
        <taxon>Vibrionaceae</taxon>
        <taxon>Vibrio</taxon>
    </lineage>
</organism>
<dbReference type="Proteomes" id="UP000029994">
    <property type="component" value="Unassembled WGS sequence"/>
</dbReference>
<evidence type="ECO:0000256" key="5">
    <source>
        <dbReference type="SAM" id="Phobius"/>
    </source>
</evidence>
<evidence type="ECO:0000256" key="2">
    <source>
        <dbReference type="ARBA" id="ARBA00022692"/>
    </source>
</evidence>
<reference evidence="7 8" key="1">
    <citation type="submission" date="2014-04" db="EMBL/GenBank/DDBJ databases">
        <title>Genome sequencing of Vibrio navarrensis strains.</title>
        <authorList>
            <person name="Gladney L.M."/>
            <person name="Katz L.S."/>
            <person name="Marino-Ramirez L."/>
            <person name="Jordan I.K."/>
        </authorList>
    </citation>
    <scope>NUCLEOTIDE SEQUENCE [LARGE SCALE GENOMIC DNA]</scope>
    <source>
        <strain evidence="7 8">ATCC 51183</strain>
    </source>
</reference>
<dbReference type="RefSeq" id="WP_039425663.1">
    <property type="nucleotide sequence ID" value="NZ_CP061845.1"/>
</dbReference>
<dbReference type="GO" id="GO:0005524">
    <property type="term" value="F:ATP binding"/>
    <property type="evidence" value="ECO:0007669"/>
    <property type="project" value="InterPro"/>
</dbReference>
<dbReference type="eggNOG" id="COG2274">
    <property type="taxonomic scope" value="Bacteria"/>
</dbReference>